<name>A0A378ISC5_9GAMM</name>
<dbReference type="RefSeq" id="WP_115174567.1">
    <property type="nucleotide sequence ID" value="NZ_UGNY01000001.1"/>
</dbReference>
<gene>
    <name evidence="1" type="ORF">NCTC11978_00652</name>
</gene>
<evidence type="ECO:0000313" key="2">
    <source>
        <dbReference type="Proteomes" id="UP000254033"/>
    </source>
</evidence>
<dbReference type="EMBL" id="UGNY01000001">
    <property type="protein sequence ID" value="STX37485.1"/>
    <property type="molecule type" value="Genomic_DNA"/>
</dbReference>
<dbReference type="AlphaFoldDB" id="A0A378ISC5"/>
<reference evidence="1 2" key="1">
    <citation type="submission" date="2018-06" db="EMBL/GenBank/DDBJ databases">
        <authorList>
            <consortium name="Pathogen Informatics"/>
            <person name="Doyle S."/>
        </authorList>
    </citation>
    <scope>NUCLEOTIDE SEQUENCE [LARGE SCALE GENOMIC DNA]</scope>
    <source>
        <strain evidence="1 2">NCTC11978</strain>
    </source>
</reference>
<evidence type="ECO:0000313" key="1">
    <source>
        <dbReference type="EMBL" id="STX37485.1"/>
    </source>
</evidence>
<dbReference type="Proteomes" id="UP000254033">
    <property type="component" value="Unassembled WGS sequence"/>
</dbReference>
<protein>
    <submittedName>
        <fullName evidence="1">Uncharacterized protein</fullName>
    </submittedName>
</protein>
<accession>A0A378ISC5</accession>
<organism evidence="1 2">
    <name type="scientific">Legionella feeleii</name>
    <dbReference type="NCBI Taxonomy" id="453"/>
    <lineage>
        <taxon>Bacteria</taxon>
        <taxon>Pseudomonadati</taxon>
        <taxon>Pseudomonadota</taxon>
        <taxon>Gammaproteobacteria</taxon>
        <taxon>Legionellales</taxon>
        <taxon>Legionellaceae</taxon>
        <taxon>Legionella</taxon>
    </lineage>
</organism>
<sequence length="138" mass="15538">MEKLMRYPLIVLSFFYSETSLAINEIWLQDTQCVVVFSNEQEIKVNSGSLISSICSRIENNIVCSDTAKDSTMAGGKPSKVSTYKLLGEKDGIVLWESIDSYAQVILNINHKKYTYFLTSIVPEGILTKHCIGDILQY</sequence>
<proteinExistence type="predicted"/>